<dbReference type="GO" id="GO:0016740">
    <property type="term" value="F:transferase activity"/>
    <property type="evidence" value="ECO:0007669"/>
    <property type="project" value="UniProtKB-ARBA"/>
</dbReference>
<dbReference type="PANTHER" id="PTHR12714:SF9">
    <property type="entry name" value="PROTEIN-S-ISOPRENYLCYSTEINE O-METHYLTRANSFERASE"/>
    <property type="match status" value="1"/>
</dbReference>
<proteinExistence type="predicted"/>
<evidence type="ECO:0000256" key="1">
    <source>
        <dbReference type="ARBA" id="ARBA00004127"/>
    </source>
</evidence>
<keyword evidence="4 5" id="KW-0472">Membrane</keyword>
<dbReference type="AlphaFoldDB" id="A0A6N3AJP1"/>
<feature type="transmembrane region" description="Helical" evidence="5">
    <location>
        <begin position="45"/>
        <end position="65"/>
    </location>
</feature>
<organism evidence="6">
    <name type="scientific">Peptoniphilus gorbachii</name>
    <dbReference type="NCBI Taxonomy" id="411567"/>
    <lineage>
        <taxon>Bacteria</taxon>
        <taxon>Bacillati</taxon>
        <taxon>Bacillota</taxon>
        <taxon>Tissierellia</taxon>
        <taxon>Tissierellales</taxon>
        <taxon>Peptoniphilaceae</taxon>
        <taxon>Peptoniphilus</taxon>
    </lineage>
</organism>
<evidence type="ECO:0000256" key="2">
    <source>
        <dbReference type="ARBA" id="ARBA00022692"/>
    </source>
</evidence>
<evidence type="ECO:0000256" key="5">
    <source>
        <dbReference type="SAM" id="Phobius"/>
    </source>
</evidence>
<keyword evidence="3 5" id="KW-1133">Transmembrane helix</keyword>
<reference evidence="6" key="1">
    <citation type="submission" date="2019-11" db="EMBL/GenBank/DDBJ databases">
        <authorList>
            <person name="Feng L."/>
        </authorList>
    </citation>
    <scope>NUCLEOTIDE SEQUENCE</scope>
    <source>
        <strain evidence="6">PgorbachiiLFYP46</strain>
    </source>
</reference>
<feature type="transmembrane region" description="Helical" evidence="5">
    <location>
        <begin position="113"/>
        <end position="130"/>
    </location>
</feature>
<dbReference type="RefSeq" id="WP_156701139.1">
    <property type="nucleotide sequence ID" value="NZ_CACRUP010000010.1"/>
</dbReference>
<gene>
    <name evidence="6" type="ORF">PGLFYP46_01383</name>
</gene>
<feature type="transmembrane region" description="Helical" evidence="5">
    <location>
        <begin position="12"/>
        <end position="33"/>
    </location>
</feature>
<accession>A0A6N3AJP1</accession>
<dbReference type="InterPro" id="IPR007318">
    <property type="entry name" value="Phopholipid_MeTrfase"/>
</dbReference>
<dbReference type="GO" id="GO:0012505">
    <property type="term" value="C:endomembrane system"/>
    <property type="evidence" value="ECO:0007669"/>
    <property type="project" value="UniProtKB-SubCell"/>
</dbReference>
<name>A0A6N3AJP1_9FIRM</name>
<evidence type="ECO:0000313" key="6">
    <source>
        <dbReference type="EMBL" id="VYT90963.1"/>
    </source>
</evidence>
<keyword evidence="2 5" id="KW-0812">Transmembrane</keyword>
<dbReference type="Gene3D" id="1.20.120.1630">
    <property type="match status" value="1"/>
</dbReference>
<protein>
    <recommendedName>
        <fullName evidence="7">Isoprenylcysteine carboxyl methyltransferase (ICMT) family protein</fullName>
    </recommendedName>
</protein>
<dbReference type="PANTHER" id="PTHR12714">
    <property type="entry name" value="PROTEIN-S ISOPRENYLCYSTEINE O-METHYLTRANSFERASE"/>
    <property type="match status" value="1"/>
</dbReference>
<dbReference type="EMBL" id="CACRUP010000010">
    <property type="protein sequence ID" value="VYT90963.1"/>
    <property type="molecule type" value="Genomic_DNA"/>
</dbReference>
<comment type="subcellular location">
    <subcellularLocation>
        <location evidence="1">Endomembrane system</location>
        <topology evidence="1">Multi-pass membrane protein</topology>
    </subcellularLocation>
</comment>
<evidence type="ECO:0008006" key="7">
    <source>
        <dbReference type="Google" id="ProtNLM"/>
    </source>
</evidence>
<dbReference type="Pfam" id="PF04191">
    <property type="entry name" value="PEMT"/>
    <property type="match status" value="1"/>
</dbReference>
<feature type="transmembrane region" description="Helical" evidence="5">
    <location>
        <begin position="86"/>
        <end position="107"/>
    </location>
</feature>
<evidence type="ECO:0000256" key="3">
    <source>
        <dbReference type="ARBA" id="ARBA00022989"/>
    </source>
</evidence>
<sequence>MKSKEFKMPAFGVGPIYVIICLILTSVGIYLHIKGYLYQGELREGKIFFIIIGTILILLGIYLWLQAVIVEKINKSVKEKKLITSGIYSLVRNPVYSAFIFIFTGILLLTANYFLLILPFFFWAFLTILMKNTEEKWLKNEFGKEYEIYLKEVNRVIPWFRRKSK</sequence>
<evidence type="ECO:0000256" key="4">
    <source>
        <dbReference type="ARBA" id="ARBA00023136"/>
    </source>
</evidence>